<dbReference type="InterPro" id="IPR023346">
    <property type="entry name" value="Lysozyme-like_dom_sf"/>
</dbReference>
<dbReference type="PRINTS" id="PR00135">
    <property type="entry name" value="LYZLACT"/>
</dbReference>
<dbReference type="InterPro" id="IPR001916">
    <property type="entry name" value="Glyco_hydro_22"/>
</dbReference>
<evidence type="ECO:0000313" key="10">
    <source>
        <dbReference type="EMBL" id="KFM64933.1"/>
    </source>
</evidence>
<keyword evidence="8" id="KW-0732">Signal</keyword>
<keyword evidence="6" id="KW-0326">Glycosidase</keyword>
<dbReference type="CDD" id="cd16899">
    <property type="entry name" value="LYZ_C_invert"/>
    <property type="match status" value="1"/>
</dbReference>
<evidence type="ECO:0000256" key="3">
    <source>
        <dbReference type="ARBA" id="ARBA00012732"/>
    </source>
</evidence>
<dbReference type="PROSITE" id="PS51348">
    <property type="entry name" value="GLYCOSYL_HYDROL_F22_2"/>
    <property type="match status" value="1"/>
</dbReference>
<dbReference type="PRINTS" id="PR00137">
    <property type="entry name" value="LYSOZYME"/>
</dbReference>
<organism evidence="10 11">
    <name type="scientific">Stegodyphus mimosarum</name>
    <name type="common">African social velvet spider</name>
    <dbReference type="NCBI Taxonomy" id="407821"/>
    <lineage>
        <taxon>Eukaryota</taxon>
        <taxon>Metazoa</taxon>
        <taxon>Ecdysozoa</taxon>
        <taxon>Arthropoda</taxon>
        <taxon>Chelicerata</taxon>
        <taxon>Arachnida</taxon>
        <taxon>Araneae</taxon>
        <taxon>Araneomorphae</taxon>
        <taxon>Entelegynae</taxon>
        <taxon>Eresoidea</taxon>
        <taxon>Eresidae</taxon>
        <taxon>Stegodyphus</taxon>
    </lineage>
</organism>
<dbReference type="PROSITE" id="PS00128">
    <property type="entry name" value="GLYCOSYL_HYDROL_F22_1"/>
    <property type="match status" value="1"/>
</dbReference>
<dbReference type="Pfam" id="PF00062">
    <property type="entry name" value="Lys"/>
    <property type="match status" value="1"/>
</dbReference>
<evidence type="ECO:0000256" key="2">
    <source>
        <dbReference type="ARBA" id="ARBA00010859"/>
    </source>
</evidence>
<dbReference type="OrthoDB" id="17373at2759"/>
<evidence type="ECO:0000256" key="4">
    <source>
        <dbReference type="ARBA" id="ARBA00022638"/>
    </source>
</evidence>
<dbReference type="GO" id="GO:0003796">
    <property type="term" value="F:lysozyme activity"/>
    <property type="evidence" value="ECO:0007669"/>
    <property type="project" value="UniProtKB-EC"/>
</dbReference>
<evidence type="ECO:0000313" key="11">
    <source>
        <dbReference type="Proteomes" id="UP000054359"/>
    </source>
</evidence>
<dbReference type="PANTHER" id="PTHR11407">
    <property type="entry name" value="LYSOZYME C"/>
    <property type="match status" value="1"/>
</dbReference>
<evidence type="ECO:0000256" key="6">
    <source>
        <dbReference type="ARBA" id="ARBA00023295"/>
    </source>
</evidence>
<keyword evidence="4" id="KW-0929">Antimicrobial</keyword>
<keyword evidence="11" id="KW-1185">Reference proteome</keyword>
<name>A0A087TIJ4_STEMI</name>
<dbReference type="EC" id="3.2.1.17" evidence="3"/>
<dbReference type="SMART" id="SM00263">
    <property type="entry name" value="LYZ1"/>
    <property type="match status" value="1"/>
</dbReference>
<proteinExistence type="inferred from homology"/>
<evidence type="ECO:0000256" key="7">
    <source>
        <dbReference type="RuleBase" id="RU004440"/>
    </source>
</evidence>
<dbReference type="FunFam" id="1.10.530.10:FF:000001">
    <property type="entry name" value="Lysozyme C"/>
    <property type="match status" value="1"/>
</dbReference>
<feature type="signal peptide" evidence="8">
    <location>
        <begin position="1"/>
        <end position="20"/>
    </location>
</feature>
<dbReference type="EMBL" id="KK115361">
    <property type="protein sequence ID" value="KFM64933.1"/>
    <property type="molecule type" value="Genomic_DNA"/>
</dbReference>
<feature type="domain" description="Glycosyl hydrolases family 22 (GH22)" evidence="9">
    <location>
        <begin position="90"/>
        <end position="108"/>
    </location>
</feature>
<dbReference type="InterPro" id="IPR019799">
    <property type="entry name" value="Glyco_hydro_22_CS"/>
</dbReference>
<evidence type="ECO:0000259" key="9">
    <source>
        <dbReference type="PROSITE" id="PS00128"/>
    </source>
</evidence>
<comment type="catalytic activity">
    <reaction evidence="1">
        <text>Hydrolysis of (1-&gt;4)-beta-linkages between N-acetylmuramic acid and N-acetyl-D-glucosamine residues in a peptidoglycan and between N-acetyl-D-glucosamine residues in chitodextrins.</text>
        <dbReference type="EC" id="3.2.1.17"/>
    </reaction>
</comment>
<dbReference type="OMA" id="WHYCNGY"/>
<accession>A0A087TIJ4</accession>
<dbReference type="SUPFAM" id="SSF53955">
    <property type="entry name" value="Lysozyme-like"/>
    <property type="match status" value="1"/>
</dbReference>
<dbReference type="STRING" id="407821.A0A087TIJ4"/>
<feature type="chain" id="PRO_5001829766" description="lysozyme" evidence="8">
    <location>
        <begin position="21"/>
        <end position="148"/>
    </location>
</feature>
<gene>
    <name evidence="10" type="ORF">X975_09584</name>
</gene>
<reference evidence="10 11" key="1">
    <citation type="submission" date="2013-11" db="EMBL/GenBank/DDBJ databases">
        <title>Genome sequencing of Stegodyphus mimosarum.</title>
        <authorList>
            <person name="Bechsgaard J."/>
        </authorList>
    </citation>
    <scope>NUCLEOTIDE SEQUENCE [LARGE SCALE GENOMIC DNA]</scope>
</reference>
<sequence>MAKSLLIFLFSSFLLIFAKAKIVNPCHVAYVMMHEMGMTKAIAGRWVCLAKFASGFNTQALHGTYSDGSDDFGIFQINDKYCKKGAKITCGVNCTDLVSDDIVPSAKCATEIYKREGFSHWPAWKNNCRDKSPTWYIQKCELQSNSKT</sequence>
<comment type="similarity">
    <text evidence="2 7">Belongs to the glycosyl hydrolase 22 family.</text>
</comment>
<dbReference type="AlphaFoldDB" id="A0A087TIJ4"/>
<dbReference type="Proteomes" id="UP000054359">
    <property type="component" value="Unassembled WGS sequence"/>
</dbReference>
<dbReference type="GO" id="GO:0042742">
    <property type="term" value="P:defense response to bacterium"/>
    <property type="evidence" value="ECO:0007669"/>
    <property type="project" value="UniProtKB-KW"/>
</dbReference>
<evidence type="ECO:0000256" key="8">
    <source>
        <dbReference type="SAM" id="SignalP"/>
    </source>
</evidence>
<evidence type="ECO:0000256" key="1">
    <source>
        <dbReference type="ARBA" id="ARBA00000632"/>
    </source>
</evidence>
<keyword evidence="6" id="KW-0378">Hydrolase</keyword>
<keyword evidence="4" id="KW-0081">Bacteriolytic enzyme</keyword>
<feature type="non-terminal residue" evidence="10">
    <location>
        <position position="148"/>
    </location>
</feature>
<evidence type="ECO:0000256" key="5">
    <source>
        <dbReference type="ARBA" id="ARBA00023157"/>
    </source>
</evidence>
<keyword evidence="5" id="KW-1015">Disulfide bond</keyword>
<dbReference type="PANTHER" id="PTHR11407:SF63">
    <property type="entry name" value="LYSOZYME C"/>
    <property type="match status" value="1"/>
</dbReference>
<dbReference type="InterPro" id="IPR000974">
    <property type="entry name" value="Glyco_hydro_22_lys"/>
</dbReference>
<dbReference type="Gene3D" id="1.10.530.10">
    <property type="match status" value="1"/>
</dbReference>
<protein>
    <recommendedName>
        <fullName evidence="3">lysozyme</fullName>
        <ecNumber evidence="3">3.2.1.17</ecNumber>
    </recommendedName>
</protein>
<dbReference type="GO" id="GO:0031640">
    <property type="term" value="P:killing of cells of another organism"/>
    <property type="evidence" value="ECO:0007669"/>
    <property type="project" value="UniProtKB-KW"/>
</dbReference>